<dbReference type="PANTHER" id="PTHR36220:SF1">
    <property type="entry name" value="GAMMA TUBULIN COMPLEX COMPONENT C-TERMINAL DOMAIN-CONTAINING PROTEIN"/>
    <property type="match status" value="1"/>
</dbReference>
<dbReference type="NCBIfam" id="TIGR03901">
    <property type="entry name" value="MYXO-CTERM"/>
    <property type="match status" value="1"/>
</dbReference>
<dbReference type="InterPro" id="IPR024038">
    <property type="entry name" value="MYXO-CTERM"/>
</dbReference>
<evidence type="ECO:0008006" key="5">
    <source>
        <dbReference type="Google" id="ProtNLM"/>
    </source>
</evidence>
<dbReference type="InterPro" id="IPR011043">
    <property type="entry name" value="Gal_Oxase/kelch_b-propeller"/>
</dbReference>
<reference evidence="3 4" key="1">
    <citation type="submission" date="2019-04" db="EMBL/GenBank/DDBJ databases">
        <authorList>
            <person name="Li Y."/>
            <person name="Wang J."/>
        </authorList>
    </citation>
    <scope>NUCLEOTIDE SEQUENCE [LARGE SCALE GENOMIC DNA]</scope>
    <source>
        <strain evidence="3 4">DSM 14668</strain>
    </source>
</reference>
<organism evidence="3 4">
    <name type="scientific">Polyangium fumosum</name>
    <dbReference type="NCBI Taxonomy" id="889272"/>
    <lineage>
        <taxon>Bacteria</taxon>
        <taxon>Pseudomonadati</taxon>
        <taxon>Myxococcota</taxon>
        <taxon>Polyangia</taxon>
        <taxon>Polyangiales</taxon>
        <taxon>Polyangiaceae</taxon>
        <taxon>Polyangium</taxon>
    </lineage>
</organism>
<dbReference type="EMBL" id="SSMQ01000070">
    <property type="protein sequence ID" value="TKC98315.1"/>
    <property type="molecule type" value="Genomic_DNA"/>
</dbReference>
<dbReference type="Gene3D" id="2.130.10.130">
    <property type="entry name" value="Integrin alpha, N-terminal"/>
    <property type="match status" value="2"/>
</dbReference>
<comment type="caution">
    <text evidence="3">The sequence shown here is derived from an EMBL/GenBank/DDBJ whole genome shotgun (WGS) entry which is preliminary data.</text>
</comment>
<dbReference type="InterPro" id="IPR013517">
    <property type="entry name" value="FG-GAP"/>
</dbReference>
<feature type="chain" id="PRO_5020685774" description="MYXO-CTERM sorting domain-containing protein" evidence="2">
    <location>
        <begin position="31"/>
        <end position="514"/>
    </location>
</feature>
<dbReference type="AlphaFoldDB" id="A0A4U1IWB6"/>
<dbReference type="PANTHER" id="PTHR36220">
    <property type="entry name" value="UNNAMED PRODUCT"/>
    <property type="match status" value="1"/>
</dbReference>
<protein>
    <recommendedName>
        <fullName evidence="5">MYXO-CTERM sorting domain-containing protein</fullName>
    </recommendedName>
</protein>
<proteinExistence type="predicted"/>
<gene>
    <name evidence="3" type="ORF">E8A74_41825</name>
</gene>
<dbReference type="RefSeq" id="WP_136934736.1">
    <property type="nucleotide sequence ID" value="NZ_SSMQ01000070.1"/>
</dbReference>
<dbReference type="OrthoDB" id="5504302at2"/>
<dbReference type="SUPFAM" id="SSF50965">
    <property type="entry name" value="Galactose oxidase, central domain"/>
    <property type="match status" value="1"/>
</dbReference>
<dbReference type="InterPro" id="IPR028994">
    <property type="entry name" value="Integrin_alpha_N"/>
</dbReference>
<dbReference type="Proteomes" id="UP000309215">
    <property type="component" value="Unassembled WGS sequence"/>
</dbReference>
<evidence type="ECO:0000256" key="2">
    <source>
        <dbReference type="SAM" id="SignalP"/>
    </source>
</evidence>
<name>A0A4U1IWB6_9BACT</name>
<feature type="signal peptide" evidence="2">
    <location>
        <begin position="1"/>
        <end position="30"/>
    </location>
</feature>
<keyword evidence="1 2" id="KW-0732">Signal</keyword>
<keyword evidence="4" id="KW-1185">Reference proteome</keyword>
<dbReference type="Pfam" id="PF14312">
    <property type="entry name" value="FG-GAP_2"/>
    <property type="match status" value="5"/>
</dbReference>
<sequence length="514" mass="52887">MSPVTSSKTNTTRYLVALAVIPLALSTACGSELPTSEAMPEEITPTHLPAVRKDESNSLLPTYDAVLHAADGNQHAWFGADVALDGETALIAASGGAYVFVREELGWTEQAHFISDDPEESGFGAGIAIQGDTALVGAAIWYVDQPEKRNATHVFVRDGVTWTQTTTLRASDGTNADYFGAAVSLSGKTALIGAPEARIGATEGAGAAYVFVEEGGTWKEQAKLVASDSALSGWFGTSVALDGDTALVGAWAEAPKGAAYVFEREGATWTQTAKLVPRDGEQWMGFGVDVALDGDRALIAAGNTVPGAGPGSAYIFERSGGTWVEKAQLLPKTPWPPHAHVESVALDGDTAIVALKGLLGETKVGEGAARVFQQIGDAWVEKARLEPQIPAPGSWFGSSCALSGNVALIGAQLQTIDAIEEKGAVHAFELVTETGDACATGDDCPSGVCVDGICCGAEGCPEVDGTGGSGGQGADMATAEAGCQCGIDNTSASSTLHHVAGLLLLGLLGLRRKR</sequence>
<accession>A0A4U1IWB6</accession>
<evidence type="ECO:0000313" key="3">
    <source>
        <dbReference type="EMBL" id="TKC98315.1"/>
    </source>
</evidence>
<evidence type="ECO:0000256" key="1">
    <source>
        <dbReference type="ARBA" id="ARBA00022729"/>
    </source>
</evidence>
<evidence type="ECO:0000313" key="4">
    <source>
        <dbReference type="Proteomes" id="UP000309215"/>
    </source>
</evidence>